<feature type="domain" description="TonB-dependent receptor plug" evidence="5">
    <location>
        <begin position="119"/>
        <end position="224"/>
    </location>
</feature>
<comment type="subcellular location">
    <subcellularLocation>
        <location evidence="1">Cell outer membrane</location>
        <topology evidence="1">Multi-pass membrane protein</topology>
    </subcellularLocation>
</comment>
<organism evidence="6 8">
    <name type="scientific">Formosa algae</name>
    <dbReference type="NCBI Taxonomy" id="225843"/>
    <lineage>
        <taxon>Bacteria</taxon>
        <taxon>Pseudomonadati</taxon>
        <taxon>Bacteroidota</taxon>
        <taxon>Flavobacteriia</taxon>
        <taxon>Flavobacteriales</taxon>
        <taxon>Flavobacteriaceae</taxon>
        <taxon>Formosa</taxon>
    </lineage>
</organism>
<dbReference type="GO" id="GO:0009279">
    <property type="term" value="C:cell outer membrane"/>
    <property type="evidence" value="ECO:0007669"/>
    <property type="project" value="UniProtKB-SubCell"/>
</dbReference>
<dbReference type="Pfam" id="PF00593">
    <property type="entry name" value="TonB_dep_Rec_b-barrel"/>
    <property type="match status" value="1"/>
</dbReference>
<dbReference type="AlphaFoldDB" id="A0A9X1CCN6"/>
<evidence type="ECO:0000313" key="6">
    <source>
        <dbReference type="EMBL" id="MBP1841307.1"/>
    </source>
</evidence>
<gene>
    <name evidence="6" type="ORF">J2Z56_003239</name>
    <name evidence="7" type="ORF">J2Z57_003228</name>
</gene>
<dbReference type="Pfam" id="PF07715">
    <property type="entry name" value="Plug"/>
    <property type="match status" value="1"/>
</dbReference>
<dbReference type="RefSeq" id="WP_057784087.1">
    <property type="nucleotide sequence ID" value="NZ_JAGGJQ010000010.1"/>
</dbReference>
<comment type="similarity">
    <text evidence="1 2">Belongs to the TonB-dependent receptor family.</text>
</comment>
<evidence type="ECO:0000313" key="9">
    <source>
        <dbReference type="Proteomes" id="UP001231587"/>
    </source>
</evidence>
<reference evidence="6" key="1">
    <citation type="submission" date="2021-03" db="EMBL/GenBank/DDBJ databases">
        <title>Genomic Encyclopedia of Type Strains, Phase IV (KMG-IV): sequencing the most valuable type-strain genomes for metagenomic binning, comparative biology and taxonomic classification.</title>
        <authorList>
            <person name="Goeker M."/>
        </authorList>
    </citation>
    <scope>NUCLEOTIDE SEQUENCE</scope>
    <source>
        <strain evidence="6">DSM 15523</strain>
        <strain evidence="7 9">DSM 16476</strain>
    </source>
</reference>
<dbReference type="Proteomes" id="UP001231587">
    <property type="component" value="Unassembled WGS sequence"/>
</dbReference>
<keyword evidence="1 2" id="KW-0472">Membrane</keyword>
<feature type="domain" description="TonB-dependent receptor-like beta-barrel" evidence="4">
    <location>
        <begin position="414"/>
        <end position="998"/>
    </location>
</feature>
<keyword evidence="1" id="KW-1134">Transmembrane beta strand</keyword>
<dbReference type="InterPro" id="IPR039426">
    <property type="entry name" value="TonB-dep_rcpt-like"/>
</dbReference>
<dbReference type="InterPro" id="IPR037066">
    <property type="entry name" value="Plug_dom_sf"/>
</dbReference>
<feature type="chain" id="PRO_5040899527" evidence="3">
    <location>
        <begin position="25"/>
        <end position="1037"/>
    </location>
</feature>
<dbReference type="Proteomes" id="UP001138672">
    <property type="component" value="Unassembled WGS sequence"/>
</dbReference>
<evidence type="ECO:0000256" key="2">
    <source>
        <dbReference type="RuleBase" id="RU003357"/>
    </source>
</evidence>
<dbReference type="Gene3D" id="2.60.40.1120">
    <property type="entry name" value="Carboxypeptidase-like, regulatory domain"/>
    <property type="match status" value="1"/>
</dbReference>
<dbReference type="InterPro" id="IPR023996">
    <property type="entry name" value="TonB-dep_OMP_SusC/RagA"/>
</dbReference>
<dbReference type="InterPro" id="IPR023997">
    <property type="entry name" value="TonB-dep_OMP_SusC/RagA_CS"/>
</dbReference>
<feature type="signal peptide" evidence="3">
    <location>
        <begin position="1"/>
        <end position="24"/>
    </location>
</feature>
<evidence type="ECO:0000256" key="3">
    <source>
        <dbReference type="SAM" id="SignalP"/>
    </source>
</evidence>
<keyword evidence="1" id="KW-0812">Transmembrane</keyword>
<evidence type="ECO:0000259" key="4">
    <source>
        <dbReference type="Pfam" id="PF00593"/>
    </source>
</evidence>
<keyword evidence="2" id="KW-0798">TonB box</keyword>
<dbReference type="Gene3D" id="2.170.130.10">
    <property type="entry name" value="TonB-dependent receptor, plug domain"/>
    <property type="match status" value="1"/>
</dbReference>
<evidence type="ECO:0000313" key="8">
    <source>
        <dbReference type="Proteomes" id="UP001138672"/>
    </source>
</evidence>
<dbReference type="EMBL" id="JAUSUU010000011">
    <property type="protein sequence ID" value="MDQ0336771.1"/>
    <property type="molecule type" value="Genomic_DNA"/>
</dbReference>
<keyword evidence="1" id="KW-0998">Cell outer membrane</keyword>
<dbReference type="PROSITE" id="PS52016">
    <property type="entry name" value="TONB_DEPENDENT_REC_3"/>
    <property type="match status" value="1"/>
</dbReference>
<evidence type="ECO:0000259" key="5">
    <source>
        <dbReference type="Pfam" id="PF07715"/>
    </source>
</evidence>
<dbReference type="NCBIfam" id="TIGR04056">
    <property type="entry name" value="OMP_RagA_SusC"/>
    <property type="match status" value="1"/>
</dbReference>
<dbReference type="InterPro" id="IPR000531">
    <property type="entry name" value="Beta-barrel_TonB"/>
</dbReference>
<keyword evidence="3" id="KW-0732">Signal</keyword>
<keyword evidence="9" id="KW-1185">Reference proteome</keyword>
<dbReference type="EMBL" id="JAGGJQ010000010">
    <property type="protein sequence ID" value="MBP1841307.1"/>
    <property type="molecule type" value="Genomic_DNA"/>
</dbReference>
<accession>A0A9X1CCN6</accession>
<sequence>MKKNNLNLKSFAILFILSTWFSFAQEISITGIVNDETGFPVPGVNVIKKGTNTGTVTDFDGAFSIDAEVGVTLSFSYIGYITQNVVIKDNTALTISLVQDLSELDEVVVVGYGTQKKSVVTGAISGIKESELEDLPITRVEQTLQGRASGITIASNSGQPGSSSTVRVRGITTLGSNDPLWVVDGVVVDAGGIGFLNQSDIASIEVLKDAASQAIYGARAATGVILITTKKGKSGKLSINYNGYTGFSSAARKIDLLNAEQYATLINEKSVAGGGSILFSDPASLGEGTDWQSVIFNDGAQKTTHELSLSGGNEVSKFYASFGYTDQEGIVMSDISHYTRKNIRLNSTHKITDKLTFGQTVGYSNEKTVGIGNTNSEYGGPLSSAINLDPITPIVETDPDLINQAPYTNTGVMTDANGNPYGISSYVAQEMSNPLAYQQTLLGNYSWADNFVGNAYLEFEPIEGLKFRSTLGGKLAYWGSYGYTPVSFLNASSIVSQNNISRTSNKGFGWNLENTVSYTKSINDHNFSVLLGQGVYIDNISTGEGVTYYDIPVDNYKDASFNYSVPTDQVDAYAYTGTEHRVTSIFSRLNYNYKEKYLLTAIVRRDGSSRFGSNNKYGYFPSFSTGWVPSNEDFWPEDAIVDQFKIRGGYGVTGNDNIGDFAYLSTISDGRNYTIGTSGSVTIGNSPDAPSNPDLKWEETSQLNIGFDTRILRNITVAFDWYKKVTTGILQDVSIPGYVGAISSPTGNVADMENRGIDLELGYSKQFNEVNFSLNGNVSYLENEVTFLGNNVDFISGGSTIQSSTYPITRTEVGQTVNSFYGFKTNGIFQNQEEIDNYINSAGTVIQPNAQPGDFKWKDLDDNGTIDSDDRTFLGNSVPKFTFGFTLNLDYKNFDLLIFGQGAAGNKIFQGLRRLDIANANYQTSALGRWVGEGTSNLFPRLTTDDTNNNFSNPSDFYLEDGDYFRFKTIQVGYTLPQDILGKYGIDKLRIYVTAENLFTFTKYTGYDPEIGGDVFGIDRGYYPQAKTNQLGINLQF</sequence>
<evidence type="ECO:0000256" key="1">
    <source>
        <dbReference type="PROSITE-ProRule" id="PRU01360"/>
    </source>
</evidence>
<proteinExistence type="inferred from homology"/>
<dbReference type="NCBIfam" id="TIGR04057">
    <property type="entry name" value="SusC_RagA_signa"/>
    <property type="match status" value="1"/>
</dbReference>
<dbReference type="SUPFAM" id="SSF49464">
    <property type="entry name" value="Carboxypeptidase regulatory domain-like"/>
    <property type="match status" value="1"/>
</dbReference>
<dbReference type="SUPFAM" id="SSF56935">
    <property type="entry name" value="Porins"/>
    <property type="match status" value="1"/>
</dbReference>
<dbReference type="Pfam" id="PF13715">
    <property type="entry name" value="CarbopepD_reg_2"/>
    <property type="match status" value="1"/>
</dbReference>
<keyword evidence="1" id="KW-0813">Transport</keyword>
<protein>
    <submittedName>
        <fullName evidence="6">TonB-linked SusC/RagA family outer membrane protein</fullName>
    </submittedName>
</protein>
<dbReference type="InterPro" id="IPR012910">
    <property type="entry name" value="Plug_dom"/>
</dbReference>
<dbReference type="InterPro" id="IPR008969">
    <property type="entry name" value="CarboxyPept-like_regulatory"/>
</dbReference>
<evidence type="ECO:0000313" key="7">
    <source>
        <dbReference type="EMBL" id="MDQ0336771.1"/>
    </source>
</evidence>
<dbReference type="OrthoDB" id="9768177at2"/>
<name>A0A9X1CCN6_9FLAO</name>
<comment type="caution">
    <text evidence="6">The sequence shown here is derived from an EMBL/GenBank/DDBJ whole genome shotgun (WGS) entry which is preliminary data.</text>
</comment>